<keyword evidence="2 5" id="KW-0812">Transmembrane</keyword>
<reference evidence="7 8" key="1">
    <citation type="submission" date="2020-02" db="EMBL/GenBank/DDBJ databases">
        <title>Comparative genome analysis reveals the metabolism and evolution of the thermophilic archaeal genus Metallosphaera.</title>
        <authorList>
            <person name="Jiang C."/>
        </authorList>
    </citation>
    <scope>NUCLEOTIDE SEQUENCE [LARGE SCALE GENOMIC DNA]</scope>
    <source>
        <strain evidence="7 8">Ric-A</strain>
    </source>
</reference>
<keyword evidence="3 5" id="KW-1133">Transmembrane helix</keyword>
<feature type="transmembrane region" description="Helical" evidence="5">
    <location>
        <begin position="374"/>
        <end position="392"/>
    </location>
</feature>
<dbReference type="GeneID" id="55641835"/>
<feature type="transmembrane region" description="Helical" evidence="5">
    <location>
        <begin position="340"/>
        <end position="362"/>
    </location>
</feature>
<dbReference type="EMBL" id="CP049074">
    <property type="protein sequence ID" value="QKR00285.1"/>
    <property type="molecule type" value="Genomic_DNA"/>
</dbReference>
<dbReference type="GO" id="GO:0055085">
    <property type="term" value="P:transmembrane transport"/>
    <property type="evidence" value="ECO:0007669"/>
    <property type="project" value="InterPro"/>
</dbReference>
<evidence type="ECO:0000259" key="6">
    <source>
        <dbReference type="Pfam" id="PF00324"/>
    </source>
</evidence>
<dbReference type="RefSeq" id="WP_174631124.1">
    <property type="nucleotide sequence ID" value="NZ_CP049074.1"/>
</dbReference>
<keyword evidence="4 5" id="KW-0472">Membrane</keyword>
<dbReference type="Gene3D" id="1.20.1740.10">
    <property type="entry name" value="Amino acid/polyamine transporter I"/>
    <property type="match status" value="1"/>
</dbReference>
<feature type="transmembrane region" description="Helical" evidence="5">
    <location>
        <begin position="100"/>
        <end position="133"/>
    </location>
</feature>
<proteinExistence type="predicted"/>
<feature type="domain" description="Amino acid permease/ SLC12A" evidence="6">
    <location>
        <begin position="13"/>
        <end position="401"/>
    </location>
</feature>
<dbReference type="InterPro" id="IPR050367">
    <property type="entry name" value="APC_superfamily"/>
</dbReference>
<dbReference type="PIRSF" id="PIRSF006060">
    <property type="entry name" value="AA_transporter"/>
    <property type="match status" value="1"/>
</dbReference>
<evidence type="ECO:0000256" key="2">
    <source>
        <dbReference type="ARBA" id="ARBA00022692"/>
    </source>
</evidence>
<accession>A0A6N0NVP5</accession>
<evidence type="ECO:0000256" key="4">
    <source>
        <dbReference type="ARBA" id="ARBA00023136"/>
    </source>
</evidence>
<organism evidence="7 8">
    <name type="scientific">Metallosphaera tengchongensis</name>
    <dbReference type="NCBI Taxonomy" id="1532350"/>
    <lineage>
        <taxon>Archaea</taxon>
        <taxon>Thermoproteota</taxon>
        <taxon>Thermoprotei</taxon>
        <taxon>Sulfolobales</taxon>
        <taxon>Sulfolobaceae</taxon>
        <taxon>Metallosphaera</taxon>
    </lineage>
</organism>
<dbReference type="InterPro" id="IPR004841">
    <property type="entry name" value="AA-permease/SLC12A_dom"/>
</dbReference>
<protein>
    <submittedName>
        <fullName evidence="7">Amino acid permease</fullName>
    </submittedName>
</protein>
<feature type="transmembrane region" description="Helical" evidence="5">
    <location>
        <begin position="316"/>
        <end position="334"/>
    </location>
</feature>
<dbReference type="PANTHER" id="PTHR42770">
    <property type="entry name" value="AMINO ACID TRANSPORTER-RELATED"/>
    <property type="match status" value="1"/>
</dbReference>
<gene>
    <name evidence="7" type="ORF">GWK48_07765</name>
</gene>
<dbReference type="AlphaFoldDB" id="A0A6N0NVP5"/>
<evidence type="ECO:0000256" key="1">
    <source>
        <dbReference type="ARBA" id="ARBA00004141"/>
    </source>
</evidence>
<dbReference type="OrthoDB" id="44220at2157"/>
<dbReference type="Proteomes" id="UP000509301">
    <property type="component" value="Chromosome"/>
</dbReference>
<dbReference type="KEGG" id="mten:GWK48_07765"/>
<evidence type="ECO:0000256" key="3">
    <source>
        <dbReference type="ARBA" id="ARBA00022989"/>
    </source>
</evidence>
<feature type="transmembrane region" description="Helical" evidence="5">
    <location>
        <begin position="7"/>
        <end position="27"/>
    </location>
</feature>
<feature type="transmembrane region" description="Helical" evidence="5">
    <location>
        <begin position="267"/>
        <end position="295"/>
    </location>
</feature>
<dbReference type="Pfam" id="PF00324">
    <property type="entry name" value="AA_permease"/>
    <property type="match status" value="1"/>
</dbReference>
<sequence length="440" mass="46789">MSKKINVAYATAVSLGAIIGSGIFVLSGTVISLAGILSLVAFAFVGFVSLILAFELGELTSLFPELKGSSYSFAYEAFGSHIGFVTGILLYFSYASSISAIALGFGAYLSSILGLGNPIVFAILLILVLTVLNLMGVEKAAEADFYLVLLKVAILIIFSAFAILTIGRTNLPSHFTVPPNASYGFFESMQGIIFAYSGFQSVSTIASDVEGGGKGAAKAIVYSVVISLVLYVLVDVSLMILAPVTAYKISADPLSFALSYAKAPSSLFLVVGVGALIATTSATLAMILTSSRMLYQIGADGLLPKFVTKYDKSRDVAVNGVLISSLIGVATLFAGNVYVIAAISNFGLLFSYLVTSLAVMHFRRKNANPQFKTPGYPYLPAFSVIAIVLFFIGMPQEALLIGAVTTIVLLIAYSVIREGMRESPEKVRIFEYFRTRDRKS</sequence>
<comment type="subcellular location">
    <subcellularLocation>
        <location evidence="1">Membrane</location>
        <topology evidence="1">Multi-pass membrane protein</topology>
    </subcellularLocation>
</comment>
<evidence type="ECO:0000313" key="7">
    <source>
        <dbReference type="EMBL" id="QKR00285.1"/>
    </source>
</evidence>
<keyword evidence="8" id="KW-1185">Reference proteome</keyword>
<evidence type="ECO:0000313" key="8">
    <source>
        <dbReference type="Proteomes" id="UP000509301"/>
    </source>
</evidence>
<dbReference type="GO" id="GO:0016020">
    <property type="term" value="C:membrane"/>
    <property type="evidence" value="ECO:0007669"/>
    <property type="project" value="UniProtKB-SubCell"/>
</dbReference>
<evidence type="ECO:0000256" key="5">
    <source>
        <dbReference type="SAM" id="Phobius"/>
    </source>
</evidence>
<feature type="transmembrane region" description="Helical" evidence="5">
    <location>
        <begin position="33"/>
        <end position="53"/>
    </location>
</feature>
<feature type="transmembrane region" description="Helical" evidence="5">
    <location>
        <begin position="219"/>
        <end position="247"/>
    </location>
</feature>
<feature type="transmembrane region" description="Helical" evidence="5">
    <location>
        <begin position="145"/>
        <end position="168"/>
    </location>
</feature>
<feature type="transmembrane region" description="Helical" evidence="5">
    <location>
        <begin position="398"/>
        <end position="416"/>
    </location>
</feature>
<dbReference type="PANTHER" id="PTHR42770:SF11">
    <property type="entry name" value="INNER MEMBRANE TRANSPORT PROTEIN YBAT"/>
    <property type="match status" value="1"/>
</dbReference>
<name>A0A6N0NVP5_9CREN</name>